<name>A0A939BWY8_9ACTN</name>
<comment type="caution">
    <text evidence="4">The sequence shown here is derived from an EMBL/GenBank/DDBJ whole genome shotgun (WGS) entry which is preliminary data.</text>
</comment>
<feature type="signal peptide" evidence="3">
    <location>
        <begin position="1"/>
        <end position="23"/>
    </location>
</feature>
<sequence>MSRRVLALLVAVVLAATAVGWLATRTDADPVRPEVGEDARYRAGTVPTAPDGAVQAVAEALPEALGYDHTRLDDDLAEAKAVMTPAFSEEYATTFDATVRPLATSKQAVSEAHVRAAGVVSSSGDDAAVVLAYVDQVLLSSAALKKKAEPVEVSQTRVLVGVRRVEDRWLLDSVDPL</sequence>
<feature type="chain" id="PRO_5038942170" description="Mce-associated membrane protein" evidence="3">
    <location>
        <begin position="24"/>
        <end position="177"/>
    </location>
</feature>
<evidence type="ECO:0000256" key="1">
    <source>
        <dbReference type="ARBA" id="ARBA00004370"/>
    </source>
</evidence>
<proteinExistence type="predicted"/>
<keyword evidence="2" id="KW-0472">Membrane</keyword>
<gene>
    <name evidence="4" type="ORF">JK386_14590</name>
</gene>
<comment type="subcellular location">
    <subcellularLocation>
        <location evidence="1">Membrane</location>
    </subcellularLocation>
</comment>
<accession>A0A939BWY8</accession>
<reference evidence="4" key="1">
    <citation type="submission" date="2021-01" db="EMBL/GenBank/DDBJ databases">
        <title>Novel species in genus Nocardioides.</title>
        <authorList>
            <person name="Zhang G."/>
        </authorList>
    </citation>
    <scope>NUCLEOTIDE SEQUENCE</scope>
    <source>
        <strain evidence="4">Zg-536</strain>
    </source>
</reference>
<evidence type="ECO:0000256" key="2">
    <source>
        <dbReference type="ARBA" id="ARBA00023136"/>
    </source>
</evidence>
<keyword evidence="5" id="KW-1185">Reference proteome</keyword>
<protein>
    <recommendedName>
        <fullName evidence="6">Mce-associated membrane protein</fullName>
    </recommendedName>
</protein>
<dbReference type="PANTHER" id="PTHR37042">
    <property type="entry name" value="OUTER MEMBRANE PROTEIN RV1973"/>
    <property type="match status" value="1"/>
</dbReference>
<keyword evidence="3" id="KW-0732">Signal</keyword>
<dbReference type="Proteomes" id="UP000663791">
    <property type="component" value="Unassembled WGS sequence"/>
</dbReference>
<dbReference type="EMBL" id="JAERTX010000014">
    <property type="protein sequence ID" value="MBM9461127.1"/>
    <property type="molecule type" value="Genomic_DNA"/>
</dbReference>
<organism evidence="4 5">
    <name type="scientific">Nocardioides faecalis</name>
    <dbReference type="NCBI Taxonomy" id="2803858"/>
    <lineage>
        <taxon>Bacteria</taxon>
        <taxon>Bacillati</taxon>
        <taxon>Actinomycetota</taxon>
        <taxon>Actinomycetes</taxon>
        <taxon>Propionibacteriales</taxon>
        <taxon>Nocardioidaceae</taxon>
        <taxon>Nocardioides</taxon>
    </lineage>
</organism>
<evidence type="ECO:0008006" key="6">
    <source>
        <dbReference type="Google" id="ProtNLM"/>
    </source>
</evidence>
<evidence type="ECO:0000313" key="5">
    <source>
        <dbReference type="Proteomes" id="UP000663791"/>
    </source>
</evidence>
<evidence type="ECO:0000313" key="4">
    <source>
        <dbReference type="EMBL" id="MBM9461127.1"/>
    </source>
</evidence>
<dbReference type="RefSeq" id="WP_205292451.1">
    <property type="nucleotide sequence ID" value="NZ_CP074406.1"/>
</dbReference>
<dbReference type="GO" id="GO:0016020">
    <property type="term" value="C:membrane"/>
    <property type="evidence" value="ECO:0007669"/>
    <property type="project" value="UniProtKB-SubCell"/>
</dbReference>
<dbReference type="AlphaFoldDB" id="A0A939BWY8"/>
<dbReference type="PANTHER" id="PTHR37042:SF4">
    <property type="entry name" value="OUTER MEMBRANE PROTEIN RV1973"/>
    <property type="match status" value="1"/>
</dbReference>
<evidence type="ECO:0000256" key="3">
    <source>
        <dbReference type="SAM" id="SignalP"/>
    </source>
</evidence>